<evidence type="ECO:0000313" key="2">
    <source>
        <dbReference type="EMBL" id="KAK7848834.1"/>
    </source>
</evidence>
<evidence type="ECO:0000256" key="1">
    <source>
        <dbReference type="PROSITE-ProRule" id="PRU10141"/>
    </source>
</evidence>
<dbReference type="GO" id="GO:0016301">
    <property type="term" value="F:kinase activity"/>
    <property type="evidence" value="ECO:0007669"/>
    <property type="project" value="UniProtKB-KW"/>
</dbReference>
<dbReference type="Gene3D" id="3.30.200.20">
    <property type="entry name" value="Phosphorylase Kinase, domain 1"/>
    <property type="match status" value="1"/>
</dbReference>
<dbReference type="AlphaFoldDB" id="A0AAW0LD33"/>
<keyword evidence="1" id="KW-0067">ATP-binding</keyword>
<reference evidence="2 3" key="1">
    <citation type="journal article" date="2018" name="Sci. Data">
        <title>The draft genome sequence of cork oak.</title>
        <authorList>
            <person name="Ramos A.M."/>
            <person name="Usie A."/>
            <person name="Barbosa P."/>
            <person name="Barros P.M."/>
            <person name="Capote T."/>
            <person name="Chaves I."/>
            <person name="Simoes F."/>
            <person name="Abreu I."/>
            <person name="Carrasquinho I."/>
            <person name="Faro C."/>
            <person name="Guimaraes J.B."/>
            <person name="Mendonca D."/>
            <person name="Nobrega F."/>
            <person name="Rodrigues L."/>
            <person name="Saibo N.J.M."/>
            <person name="Varela M.C."/>
            <person name="Egas C."/>
            <person name="Matos J."/>
            <person name="Miguel C.M."/>
            <person name="Oliveira M.M."/>
            <person name="Ricardo C.P."/>
            <person name="Goncalves S."/>
        </authorList>
    </citation>
    <scope>NUCLEOTIDE SEQUENCE [LARGE SCALE GENOMIC DNA]</scope>
    <source>
        <strain evidence="3">cv. HL8</strain>
    </source>
</reference>
<dbReference type="InterPro" id="IPR017441">
    <property type="entry name" value="Protein_kinase_ATP_BS"/>
</dbReference>
<protein>
    <submittedName>
        <fullName evidence="2">Leucine-rich repeat receptor-like serine/threonine-protein kinase</fullName>
    </submittedName>
</protein>
<gene>
    <name evidence="2" type="ORF">CFP56_004262</name>
</gene>
<accession>A0AAW0LD33</accession>
<name>A0AAW0LD33_QUESU</name>
<sequence length="138" mass="15415">MYIKQTYMISRDDWQGDPCVPHQYSWSNLTCSSDDTPRIISLDLSSSKLIGEIATSISDLTALQYLVTGETAKESNIKSKNRQYSYPEVVEITNSFQTIVGEGGFGKVYLGILKDETKVAIKLLSPSSKQGYKEFQAE</sequence>
<dbReference type="PANTHER" id="PTHR45631:SF212">
    <property type="entry name" value="PROTEIN KINASE DOMAIN-CONTAINING PROTEIN"/>
    <property type="match status" value="1"/>
</dbReference>
<evidence type="ECO:0000313" key="3">
    <source>
        <dbReference type="Proteomes" id="UP000237347"/>
    </source>
</evidence>
<dbReference type="PROSITE" id="PS00107">
    <property type="entry name" value="PROTEIN_KINASE_ATP"/>
    <property type="match status" value="1"/>
</dbReference>
<dbReference type="InterPro" id="IPR011009">
    <property type="entry name" value="Kinase-like_dom_sf"/>
</dbReference>
<dbReference type="InterPro" id="IPR032675">
    <property type="entry name" value="LRR_dom_sf"/>
</dbReference>
<proteinExistence type="predicted"/>
<feature type="non-terminal residue" evidence="2">
    <location>
        <position position="138"/>
    </location>
</feature>
<dbReference type="EMBL" id="PKMF04000122">
    <property type="protein sequence ID" value="KAK7848834.1"/>
    <property type="molecule type" value="Genomic_DNA"/>
</dbReference>
<dbReference type="PANTHER" id="PTHR45631">
    <property type="entry name" value="OS07G0107800 PROTEIN-RELATED"/>
    <property type="match status" value="1"/>
</dbReference>
<dbReference type="GO" id="GO:0005524">
    <property type="term" value="F:ATP binding"/>
    <property type="evidence" value="ECO:0007669"/>
    <property type="project" value="UniProtKB-UniRule"/>
</dbReference>
<organism evidence="2 3">
    <name type="scientific">Quercus suber</name>
    <name type="common">Cork oak</name>
    <dbReference type="NCBI Taxonomy" id="58331"/>
    <lineage>
        <taxon>Eukaryota</taxon>
        <taxon>Viridiplantae</taxon>
        <taxon>Streptophyta</taxon>
        <taxon>Embryophyta</taxon>
        <taxon>Tracheophyta</taxon>
        <taxon>Spermatophyta</taxon>
        <taxon>Magnoliopsida</taxon>
        <taxon>eudicotyledons</taxon>
        <taxon>Gunneridae</taxon>
        <taxon>Pentapetalae</taxon>
        <taxon>rosids</taxon>
        <taxon>fabids</taxon>
        <taxon>Fagales</taxon>
        <taxon>Fagaceae</taxon>
        <taxon>Quercus</taxon>
    </lineage>
</organism>
<keyword evidence="1" id="KW-0547">Nucleotide-binding</keyword>
<keyword evidence="3" id="KW-1185">Reference proteome</keyword>
<dbReference type="SUPFAM" id="SSF56112">
    <property type="entry name" value="Protein kinase-like (PK-like)"/>
    <property type="match status" value="1"/>
</dbReference>
<dbReference type="Gene3D" id="3.80.10.10">
    <property type="entry name" value="Ribonuclease Inhibitor"/>
    <property type="match status" value="1"/>
</dbReference>
<dbReference type="SUPFAM" id="SSF52058">
    <property type="entry name" value="L domain-like"/>
    <property type="match status" value="1"/>
</dbReference>
<dbReference type="Proteomes" id="UP000237347">
    <property type="component" value="Unassembled WGS sequence"/>
</dbReference>
<feature type="binding site" evidence="1">
    <location>
        <position position="122"/>
    </location>
    <ligand>
        <name>ATP</name>
        <dbReference type="ChEBI" id="CHEBI:30616"/>
    </ligand>
</feature>
<comment type="caution">
    <text evidence="2">The sequence shown here is derived from an EMBL/GenBank/DDBJ whole genome shotgun (WGS) entry which is preliminary data.</text>
</comment>